<proteinExistence type="inferred from homology"/>
<dbReference type="InterPro" id="IPR014877">
    <property type="entry name" value="XPO1_C_dom"/>
</dbReference>
<keyword evidence="6" id="KW-0539">Nucleus</keyword>
<dbReference type="Pfam" id="PF18787">
    <property type="entry name" value="CRM1_repeat_3"/>
    <property type="match status" value="1"/>
</dbReference>
<dbReference type="Pfam" id="PF03810">
    <property type="entry name" value="IBN_N"/>
    <property type="match status" value="1"/>
</dbReference>
<dbReference type="PANTHER" id="PTHR11223">
    <property type="entry name" value="EXPORTIN 1/5"/>
    <property type="match status" value="1"/>
</dbReference>
<reference evidence="11" key="1">
    <citation type="journal article" date="2013" name="Science">
        <title>Gene transfer from bacteria and archaea facilitated evolution of an extremophilic eukaryote.</title>
        <authorList>
            <person name="Schonknecht G."/>
            <person name="Chen W.H."/>
            <person name="Ternes C.M."/>
            <person name="Barbier G.G."/>
            <person name="Shrestha R.P."/>
            <person name="Stanke M."/>
            <person name="Brautigam A."/>
            <person name="Baker B.J."/>
            <person name="Banfield J.F."/>
            <person name="Garavito R.M."/>
            <person name="Carr K."/>
            <person name="Wilkerson C."/>
            <person name="Rensing S.A."/>
            <person name="Gagneul D."/>
            <person name="Dickenson N.E."/>
            <person name="Oesterhelt C."/>
            <person name="Lercher M.J."/>
            <person name="Weber A.P."/>
        </authorList>
    </citation>
    <scope>NUCLEOTIDE SEQUENCE [LARGE SCALE GENOMIC DNA]</scope>
    <source>
        <strain evidence="11">074W</strain>
    </source>
</reference>
<dbReference type="GO" id="GO:0000056">
    <property type="term" value="P:ribosomal small subunit export from nucleus"/>
    <property type="evidence" value="ECO:0007669"/>
    <property type="project" value="TreeGrafter"/>
</dbReference>
<dbReference type="AlphaFoldDB" id="M2XLZ8"/>
<feature type="region of interest" description="Disordered" evidence="8">
    <location>
        <begin position="1044"/>
        <end position="1098"/>
    </location>
</feature>
<dbReference type="SMART" id="SM01102">
    <property type="entry name" value="CRM1_C"/>
    <property type="match status" value="1"/>
</dbReference>
<dbReference type="GeneID" id="17089885"/>
<dbReference type="OrthoDB" id="27218at2759"/>
<evidence type="ECO:0000256" key="1">
    <source>
        <dbReference type="ARBA" id="ARBA00004123"/>
    </source>
</evidence>
<dbReference type="RefSeq" id="XP_005707742.1">
    <property type="nucleotide sequence ID" value="XM_005707685.1"/>
</dbReference>
<dbReference type="OMA" id="WAFKHNN"/>
<evidence type="ECO:0000256" key="4">
    <source>
        <dbReference type="ARBA" id="ARBA00022816"/>
    </source>
</evidence>
<accession>M2XLZ8</accession>
<dbReference type="GO" id="GO:0031267">
    <property type="term" value="F:small GTPase binding"/>
    <property type="evidence" value="ECO:0007669"/>
    <property type="project" value="InterPro"/>
</dbReference>
<dbReference type="SMART" id="SM00913">
    <property type="entry name" value="IBN_N"/>
    <property type="match status" value="1"/>
</dbReference>
<dbReference type="eggNOG" id="KOG2020">
    <property type="taxonomic scope" value="Eukaryota"/>
</dbReference>
<evidence type="ECO:0000313" key="10">
    <source>
        <dbReference type="EMBL" id="EME31222.1"/>
    </source>
</evidence>
<feature type="compositionally biased region" description="Low complexity" evidence="8">
    <location>
        <begin position="1072"/>
        <end position="1090"/>
    </location>
</feature>
<dbReference type="InterPro" id="IPR041235">
    <property type="entry name" value="Exp1_repeat_2"/>
</dbReference>
<dbReference type="Gramene" id="EME31222">
    <property type="protein sequence ID" value="EME31222"/>
    <property type="gene ID" value="Gasu_14650"/>
</dbReference>
<dbReference type="InterPro" id="IPR041123">
    <property type="entry name" value="CRM1_repeat"/>
</dbReference>
<dbReference type="Proteomes" id="UP000030680">
    <property type="component" value="Unassembled WGS sequence"/>
</dbReference>
<evidence type="ECO:0000256" key="7">
    <source>
        <dbReference type="ARBA" id="ARBA00073514"/>
    </source>
</evidence>
<feature type="domain" description="Importin N-terminal" evidence="9">
    <location>
        <begin position="37"/>
        <end position="103"/>
    </location>
</feature>
<dbReference type="Gene3D" id="1.25.10.10">
    <property type="entry name" value="Leucine-rich Repeat Variant"/>
    <property type="match status" value="1"/>
</dbReference>
<keyword evidence="5" id="KW-0653">Protein transport</keyword>
<dbReference type="STRING" id="130081.M2XLZ8"/>
<dbReference type="EMBL" id="KB454493">
    <property type="protein sequence ID" value="EME31222.1"/>
    <property type="molecule type" value="Genomic_DNA"/>
</dbReference>
<evidence type="ECO:0000313" key="11">
    <source>
        <dbReference type="Proteomes" id="UP000030680"/>
    </source>
</evidence>
<dbReference type="Pfam" id="PF18777">
    <property type="entry name" value="CRM1_repeat"/>
    <property type="match status" value="1"/>
</dbReference>
<evidence type="ECO:0000256" key="8">
    <source>
        <dbReference type="SAM" id="MobiDB-lite"/>
    </source>
</evidence>
<dbReference type="GO" id="GO:0005737">
    <property type="term" value="C:cytoplasm"/>
    <property type="evidence" value="ECO:0007669"/>
    <property type="project" value="TreeGrafter"/>
</dbReference>
<protein>
    <recommendedName>
        <fullName evidence="7">Exportin-1</fullName>
    </recommendedName>
</protein>
<dbReference type="GO" id="GO:0051028">
    <property type="term" value="P:mRNA transport"/>
    <property type="evidence" value="ECO:0007669"/>
    <property type="project" value="UniProtKB-KW"/>
</dbReference>
<dbReference type="GO" id="GO:0006611">
    <property type="term" value="P:protein export from nucleus"/>
    <property type="evidence" value="ECO:0007669"/>
    <property type="project" value="InterPro"/>
</dbReference>
<feature type="compositionally biased region" description="Polar residues" evidence="8">
    <location>
        <begin position="1054"/>
        <end position="1071"/>
    </location>
</feature>
<keyword evidence="4" id="KW-0509">mRNA transport</keyword>
<sequence>MERLLNFNISDDEFLPLLEQTVSLLYSSVDSSQRNAAQSTLTQLKEHPDSWIRVDKILDRSNDPNVKFFALQILENLIKYRWKTLPRGTCEAIRNYIVNKVIELSSSDEYLSREKVYIGKLDLILVQVVKQEWPANWRSFVSDIVGASKSSMSLCENNLYILQLLSEEVFDFSRGEMTQNKVLELKNQFNAEFLSVYQLCQLVFDQAAELQRSRPSLISTALKTFERFLSWIPLGYVFETQVIESLLSFFGQSRFRNEALRCLVEVATIQVEAYHDKLRFLFVTFMEELCRIIPPETDIASLVDKSGEISMEFISNLALFFSEFFKSHVRLLEDNGSNGLALLLGMEYLVKISMVPDTEVFKICLEWWRKLASEIYNAQYPIEKGTSSIVLLFNNRQVANERLQFYAPIFSSIRRVMISRMAKPEEVLIVEDENGEIVRETTKDTDTIALYIAMKETIWCLCLFDPVDTMNIMLEKLSLQLSGTEWSWHNINTLCWAIGSISDALSEQEERKFLVTVIKDLLHLCEMKRGKDNKAVVASNIMYVVGQYPRFLQAHWKFLKTVVNKLFEFMHETHPGVQDMACDTFRKIVQDCHYQFVVTQYGETKPFIMEIIENLQDIISDLEPHQVQALYPALSRIVAAFPNAEMKNQLVLELFHLPNTSWESILYQASREQQILQQRDVMKRLVSILRTNSGAATHLGSLYMIQLRRIFSELMSCYSVYSEMIIQAIGNLGVFATKTADVRLMRSVKKELLKLLESFFDVVDKSERKTVETEFIQPLLEPILSDYFRNIPEAREPETLSLFAVITTYMGEMIPVTMVRYIFKSLFNVTLEMIKNNFEDFPDSRYNLFRLLRAINQYSFASLFQLDEDPSLAESEFRLVINAILWAVKHTERNIAETGLQTLLELLKNVDSSSYEGYFYRTYFQLILNDILVVLTDTLHRPGFKYHVQILLRLFTVVNGYLKEPIWTEEEATQASRSGVVLQNNYDYVNWYLRVLLMSAFPNMSRSQIENVIQGMLQAQDEKILKNHLRDFLIQTKEFSSGDNSELYDEANHHSTSASEQERLQSSIVPTSSLQQASNNSSSSNMVQAAGFGINSNE</sequence>
<name>M2XLZ8_GALSU</name>
<dbReference type="PROSITE" id="PS50166">
    <property type="entry name" value="IMPORTIN_B_NT"/>
    <property type="match status" value="1"/>
</dbReference>
<comment type="similarity">
    <text evidence="2">Belongs to the exportin family.</text>
</comment>
<dbReference type="InterPro" id="IPR013598">
    <property type="entry name" value="Exportin-1/Importin-b-like"/>
</dbReference>
<evidence type="ECO:0000256" key="5">
    <source>
        <dbReference type="ARBA" id="ARBA00022927"/>
    </source>
</evidence>
<dbReference type="PANTHER" id="PTHR11223:SF2">
    <property type="entry name" value="EXPORTIN-1"/>
    <property type="match status" value="1"/>
</dbReference>
<gene>
    <name evidence="10" type="ORF">Gasu_14650</name>
</gene>
<evidence type="ECO:0000256" key="2">
    <source>
        <dbReference type="ARBA" id="ARBA00009466"/>
    </source>
</evidence>
<dbReference type="GO" id="GO:0000055">
    <property type="term" value="P:ribosomal large subunit export from nucleus"/>
    <property type="evidence" value="ECO:0007669"/>
    <property type="project" value="TreeGrafter"/>
</dbReference>
<dbReference type="InterPro" id="IPR001494">
    <property type="entry name" value="Importin-beta_N"/>
</dbReference>
<keyword evidence="11" id="KW-1185">Reference proteome</keyword>
<keyword evidence="3" id="KW-0813">Transport</keyword>
<dbReference type="GO" id="GO:0005049">
    <property type="term" value="F:nuclear export signal receptor activity"/>
    <property type="evidence" value="ECO:0007669"/>
    <property type="project" value="InterPro"/>
</dbReference>
<dbReference type="KEGG" id="gsl:Gasu_14650"/>
<comment type="subcellular location">
    <subcellularLocation>
        <location evidence="1">Nucleus</location>
    </subcellularLocation>
</comment>
<dbReference type="InterPro" id="IPR040485">
    <property type="entry name" value="XPO1_repeat_3"/>
</dbReference>
<dbReference type="Pfam" id="PF18784">
    <property type="entry name" value="CRM1_repeat_2"/>
    <property type="match status" value="1"/>
</dbReference>
<dbReference type="GO" id="GO:0005634">
    <property type="term" value="C:nucleus"/>
    <property type="evidence" value="ECO:0007669"/>
    <property type="project" value="UniProtKB-SubCell"/>
</dbReference>
<evidence type="ECO:0000259" key="9">
    <source>
        <dbReference type="PROSITE" id="PS50166"/>
    </source>
</evidence>
<dbReference type="FunFam" id="1.25.10.10:FF:001255">
    <property type="entry name" value="Exportin 1"/>
    <property type="match status" value="1"/>
</dbReference>
<organism evidence="10 11">
    <name type="scientific">Galdieria sulphuraria</name>
    <name type="common">Red alga</name>
    <dbReference type="NCBI Taxonomy" id="130081"/>
    <lineage>
        <taxon>Eukaryota</taxon>
        <taxon>Rhodophyta</taxon>
        <taxon>Bangiophyceae</taxon>
        <taxon>Galdieriales</taxon>
        <taxon>Galdieriaceae</taxon>
        <taxon>Galdieria</taxon>
    </lineage>
</organism>
<dbReference type="InterPro" id="IPR011989">
    <property type="entry name" value="ARM-like"/>
</dbReference>
<evidence type="ECO:0000256" key="3">
    <source>
        <dbReference type="ARBA" id="ARBA00022448"/>
    </source>
</evidence>
<dbReference type="Pfam" id="PF08767">
    <property type="entry name" value="CRM1_C"/>
    <property type="match status" value="1"/>
</dbReference>
<dbReference type="InterPro" id="IPR045065">
    <property type="entry name" value="XPO1/5"/>
</dbReference>
<evidence type="ECO:0000256" key="6">
    <source>
        <dbReference type="ARBA" id="ARBA00023242"/>
    </source>
</evidence>
<dbReference type="InterPro" id="IPR016024">
    <property type="entry name" value="ARM-type_fold"/>
</dbReference>
<dbReference type="Pfam" id="PF08389">
    <property type="entry name" value="Xpo1"/>
    <property type="match status" value="1"/>
</dbReference>
<dbReference type="SUPFAM" id="SSF48371">
    <property type="entry name" value="ARM repeat"/>
    <property type="match status" value="1"/>
</dbReference>